<feature type="transmembrane region" description="Helical" evidence="6">
    <location>
        <begin position="204"/>
        <end position="223"/>
    </location>
</feature>
<dbReference type="SUPFAM" id="SSF48452">
    <property type="entry name" value="TPR-like"/>
    <property type="match status" value="1"/>
</dbReference>
<feature type="transmembrane region" description="Helical" evidence="6">
    <location>
        <begin position="302"/>
        <end position="323"/>
    </location>
</feature>
<reference evidence="7" key="1">
    <citation type="journal article" date="2023" name="Plant Biotechnol. J.">
        <title>Chromosome-level wild Hevea brasiliensis genome provides new tools for genomic-assisted breeding and valuable loci to elevate rubber yield.</title>
        <authorList>
            <person name="Cheng H."/>
            <person name="Song X."/>
            <person name="Hu Y."/>
            <person name="Wu T."/>
            <person name="Yang Q."/>
            <person name="An Z."/>
            <person name="Feng S."/>
            <person name="Deng Z."/>
            <person name="Wu W."/>
            <person name="Zeng X."/>
            <person name="Tu M."/>
            <person name="Wang X."/>
            <person name="Huang H."/>
        </authorList>
    </citation>
    <scope>NUCLEOTIDE SEQUENCE</scope>
    <source>
        <strain evidence="7">MT/VB/25A 57/8</strain>
    </source>
</reference>
<dbReference type="Proteomes" id="UP001174677">
    <property type="component" value="Chromosome 3"/>
</dbReference>
<dbReference type="Pfam" id="PF13181">
    <property type="entry name" value="TPR_8"/>
    <property type="match status" value="1"/>
</dbReference>
<evidence type="ECO:0000256" key="3">
    <source>
        <dbReference type="ARBA" id="ARBA00022692"/>
    </source>
</evidence>
<keyword evidence="8" id="KW-1185">Reference proteome</keyword>
<comment type="subcellular location">
    <subcellularLocation>
        <location evidence="1">Membrane</location>
        <topology evidence="1">Multi-pass membrane protein</topology>
    </subcellularLocation>
</comment>
<evidence type="ECO:0000256" key="2">
    <source>
        <dbReference type="ARBA" id="ARBA00010583"/>
    </source>
</evidence>
<dbReference type="InterPro" id="IPR011990">
    <property type="entry name" value="TPR-like_helical_dom_sf"/>
</dbReference>
<protein>
    <recommendedName>
        <fullName evidence="9">ALBINO3-like protein 2, chloroplastic</fullName>
    </recommendedName>
</protein>
<dbReference type="PANTHER" id="PTHR12428:SF65">
    <property type="entry name" value="CYTOCHROME C OXIDASE ASSEMBLY PROTEIN COX18, MITOCHONDRIAL"/>
    <property type="match status" value="1"/>
</dbReference>
<evidence type="ECO:0000256" key="1">
    <source>
        <dbReference type="ARBA" id="ARBA00004141"/>
    </source>
</evidence>
<evidence type="ECO:0000256" key="6">
    <source>
        <dbReference type="SAM" id="Phobius"/>
    </source>
</evidence>
<keyword evidence="4 6" id="KW-1133">Transmembrane helix</keyword>
<dbReference type="Gene3D" id="1.25.40.10">
    <property type="entry name" value="Tetratricopeptide repeat domain"/>
    <property type="match status" value="1"/>
</dbReference>
<evidence type="ECO:0000256" key="5">
    <source>
        <dbReference type="ARBA" id="ARBA00023136"/>
    </source>
</evidence>
<comment type="caution">
    <text evidence="7">The sequence shown here is derived from an EMBL/GenBank/DDBJ whole genome shotgun (WGS) entry which is preliminary data.</text>
</comment>
<dbReference type="InterPro" id="IPR001708">
    <property type="entry name" value="YidC/ALB3/OXA1/COX18"/>
</dbReference>
<evidence type="ECO:0008006" key="9">
    <source>
        <dbReference type="Google" id="ProtNLM"/>
    </source>
</evidence>
<evidence type="ECO:0000313" key="8">
    <source>
        <dbReference type="Proteomes" id="UP001174677"/>
    </source>
</evidence>
<sequence length="568" mass="63457">MAIPKLLLSHLRRSRTLSSLNTLSYACVSHLLTNPSPLLSPPPILSHNPHGPCYANSVTSFHLFNNRSFSTRSNDDSDFFADSATLSTTESKLPEFGVFEVTESVVNGSSGGEESILPVQALISLLDEFHDLTGLPWWVTIASATVAMRVFLFPLLVLQLHKLKRISELFPKLPPPFPPPLSGRSFRDQISLFRQKRRAIGCPSFLWFPAYFSVQVPCFILWMTSIRRMSLEHHPGFDCGGTLWFQNLTEFPHGLLSPIFPLLIASLHYINVQLSFEKKKSFQKIDGLLGLLAKYYKKYLDLLTLPLFFIGYCIPQGSLVYWVTNSSLSVIQQLSLKHPTIRAKLGLPNMESQTATAAECEDLGILERTSSDSPSEQGKVSVENLSPKKLLALSVQLMSDGHRERAIPLLQLAVQKDPNYIEALIVTGQILLQKEMYAEAAEYLGRAISKLCVDGHPTEVKYADLLILASQWAGVACIRQGKNAEGIVHLERVASLEEPEDPNSKVHYFQSLVFLASALSNEGRRAEAAKYLQLAVAYNPAYKELLEQCENEGDDFDSDLANSRRRDY</sequence>
<dbReference type="PANTHER" id="PTHR12428">
    <property type="entry name" value="OXA1"/>
    <property type="match status" value="1"/>
</dbReference>
<comment type="similarity">
    <text evidence="2">Belongs to the OXA1/ALB3/YidC (TC 2.A.9.2) family.</text>
</comment>
<dbReference type="PROSITE" id="PS51257">
    <property type="entry name" value="PROKAR_LIPOPROTEIN"/>
    <property type="match status" value="1"/>
</dbReference>
<organism evidence="7 8">
    <name type="scientific">Hevea brasiliensis</name>
    <name type="common">Para rubber tree</name>
    <name type="synonym">Siphonia brasiliensis</name>
    <dbReference type="NCBI Taxonomy" id="3981"/>
    <lineage>
        <taxon>Eukaryota</taxon>
        <taxon>Viridiplantae</taxon>
        <taxon>Streptophyta</taxon>
        <taxon>Embryophyta</taxon>
        <taxon>Tracheophyta</taxon>
        <taxon>Spermatophyta</taxon>
        <taxon>Magnoliopsida</taxon>
        <taxon>eudicotyledons</taxon>
        <taxon>Gunneridae</taxon>
        <taxon>Pentapetalae</taxon>
        <taxon>rosids</taxon>
        <taxon>fabids</taxon>
        <taxon>Malpighiales</taxon>
        <taxon>Euphorbiaceae</taxon>
        <taxon>Crotonoideae</taxon>
        <taxon>Micrandreae</taxon>
        <taxon>Hevea</taxon>
    </lineage>
</organism>
<dbReference type="EMBL" id="JARPOI010000003">
    <property type="protein sequence ID" value="KAJ9186100.1"/>
    <property type="molecule type" value="Genomic_DNA"/>
</dbReference>
<gene>
    <name evidence="7" type="ORF">P3X46_005641</name>
</gene>
<proteinExistence type="inferred from homology"/>
<dbReference type="CDD" id="cd20069">
    <property type="entry name" value="5TM_Oxa1-like"/>
    <property type="match status" value="1"/>
</dbReference>
<keyword evidence="3 6" id="KW-0812">Transmembrane</keyword>
<feature type="transmembrane region" description="Helical" evidence="6">
    <location>
        <begin position="135"/>
        <end position="158"/>
    </location>
</feature>
<accession>A0ABQ9N4E3</accession>
<evidence type="ECO:0000313" key="7">
    <source>
        <dbReference type="EMBL" id="KAJ9186100.1"/>
    </source>
</evidence>
<keyword evidence="5 6" id="KW-0472">Membrane</keyword>
<evidence type="ECO:0000256" key="4">
    <source>
        <dbReference type="ARBA" id="ARBA00022989"/>
    </source>
</evidence>
<name>A0ABQ9N4E3_HEVBR</name>
<feature type="transmembrane region" description="Helical" evidence="6">
    <location>
        <begin position="251"/>
        <end position="270"/>
    </location>
</feature>
<dbReference type="InterPro" id="IPR019734">
    <property type="entry name" value="TPR_rpt"/>
</dbReference>